<evidence type="ECO:0000256" key="1">
    <source>
        <dbReference type="SAM" id="MobiDB-lite"/>
    </source>
</evidence>
<accession>A0A2I2FRF5</accession>
<dbReference type="EMBL" id="MSFO01000011">
    <property type="protein sequence ID" value="PLB43218.1"/>
    <property type="molecule type" value="Genomic_DNA"/>
</dbReference>
<dbReference type="GeneID" id="36560273"/>
<gene>
    <name evidence="2" type="ORF">P170DRAFT_468889</name>
</gene>
<name>A0A2I2FRF5_9EURO</name>
<dbReference type="AlphaFoldDB" id="A0A2I2FRF5"/>
<dbReference type="VEuPathDB" id="FungiDB:P170DRAFT_468889"/>
<comment type="caution">
    <text evidence="2">The sequence shown here is derived from an EMBL/GenBank/DDBJ whole genome shotgun (WGS) entry which is preliminary data.</text>
</comment>
<feature type="compositionally biased region" description="Basic and acidic residues" evidence="1">
    <location>
        <begin position="201"/>
        <end position="219"/>
    </location>
</feature>
<dbReference type="OrthoDB" id="2884623at2759"/>
<organism evidence="2 3">
    <name type="scientific">Aspergillus steynii IBT 23096</name>
    <dbReference type="NCBI Taxonomy" id="1392250"/>
    <lineage>
        <taxon>Eukaryota</taxon>
        <taxon>Fungi</taxon>
        <taxon>Dikarya</taxon>
        <taxon>Ascomycota</taxon>
        <taxon>Pezizomycotina</taxon>
        <taxon>Eurotiomycetes</taxon>
        <taxon>Eurotiomycetidae</taxon>
        <taxon>Eurotiales</taxon>
        <taxon>Aspergillaceae</taxon>
        <taxon>Aspergillus</taxon>
        <taxon>Aspergillus subgen. Circumdati</taxon>
    </lineage>
</organism>
<keyword evidence="3" id="KW-1185">Reference proteome</keyword>
<proteinExistence type="predicted"/>
<dbReference type="Proteomes" id="UP000234275">
    <property type="component" value="Unassembled WGS sequence"/>
</dbReference>
<feature type="region of interest" description="Disordered" evidence="1">
    <location>
        <begin position="120"/>
        <end position="146"/>
    </location>
</feature>
<evidence type="ECO:0000313" key="2">
    <source>
        <dbReference type="EMBL" id="PLB43218.1"/>
    </source>
</evidence>
<protein>
    <submittedName>
        <fullName evidence="2">Uncharacterized protein</fullName>
    </submittedName>
</protein>
<feature type="region of interest" description="Disordered" evidence="1">
    <location>
        <begin position="176"/>
        <end position="219"/>
    </location>
</feature>
<dbReference type="RefSeq" id="XP_024698520.1">
    <property type="nucleotide sequence ID" value="XM_024852575.1"/>
</dbReference>
<dbReference type="STRING" id="1392250.A0A2I2FRF5"/>
<evidence type="ECO:0000313" key="3">
    <source>
        <dbReference type="Proteomes" id="UP000234275"/>
    </source>
</evidence>
<reference evidence="2 3" key="1">
    <citation type="submission" date="2016-12" db="EMBL/GenBank/DDBJ databases">
        <title>The genomes of Aspergillus section Nigri reveals drivers in fungal speciation.</title>
        <authorList>
            <consortium name="DOE Joint Genome Institute"/>
            <person name="Vesth T.C."/>
            <person name="Nybo J."/>
            <person name="Theobald S."/>
            <person name="Brandl J."/>
            <person name="Frisvad J.C."/>
            <person name="Nielsen K.F."/>
            <person name="Lyhne E.K."/>
            <person name="Kogle M.E."/>
            <person name="Kuo A."/>
            <person name="Riley R."/>
            <person name="Clum A."/>
            <person name="Nolan M."/>
            <person name="Lipzen A."/>
            <person name="Salamov A."/>
            <person name="Henrissat B."/>
            <person name="Wiebenga A."/>
            <person name="De Vries R.P."/>
            <person name="Grigoriev I.V."/>
            <person name="Mortensen U.H."/>
            <person name="Andersen M.R."/>
            <person name="Baker S.E."/>
        </authorList>
    </citation>
    <scope>NUCLEOTIDE SEQUENCE [LARGE SCALE GENOMIC DNA]</scope>
    <source>
        <strain evidence="2 3">IBT 23096</strain>
    </source>
</reference>
<sequence>MAWTIIITAPAVSVKKVHKALISLEDYEYGVDHSWTIFHNTTHLDDETDLKTPNTPPLDLSGAQTLDSTNNAFAGKTPSEVFEFVQENEKKLGGKGLTTMNLLIIDDRGFREESCLVCSINDEDDDEDEEEEEEEEEDDEGDRSPFVMARLPWVEAWIMFTNLDIGNMGFDEYVDEEKGKDENGEYTWKGSFSEGSEDEEATKKREEALKKAREEGIIE</sequence>
<feature type="compositionally biased region" description="Acidic residues" evidence="1">
    <location>
        <begin position="121"/>
        <end position="141"/>
    </location>
</feature>